<dbReference type="PANTHER" id="PTHR33495">
    <property type="entry name" value="ANTI-SIGMA FACTOR ANTAGONIST TM_1081-RELATED-RELATED"/>
    <property type="match status" value="1"/>
</dbReference>
<gene>
    <name evidence="2" type="ORF">SY83_08480</name>
</gene>
<dbReference type="CDD" id="cd07043">
    <property type="entry name" value="STAS_anti-anti-sigma_factors"/>
    <property type="match status" value="1"/>
</dbReference>
<sequence length="127" mass="14249">MNREPYGKRDPAGISFTSKLTEDIQWIQAAGKLTYGNSEAAKEMLSRLVEARPGYVLDLSKLTLIDSTGFGVLIHFNKRYCVNGSRMAIVVNDELLRELFLIAKLDLLFTLCESPEEAQAVLRGRIQ</sequence>
<evidence type="ECO:0000259" key="1">
    <source>
        <dbReference type="PROSITE" id="PS50801"/>
    </source>
</evidence>
<dbReference type="PATRIC" id="fig|1178515.4.peg.1688"/>
<proteinExistence type="predicted"/>
<dbReference type="Pfam" id="PF01740">
    <property type="entry name" value="STAS"/>
    <property type="match status" value="1"/>
</dbReference>
<feature type="domain" description="STAS" evidence="1">
    <location>
        <begin position="14"/>
        <end position="122"/>
    </location>
</feature>
<dbReference type="AlphaFoldDB" id="A0A172TH72"/>
<dbReference type="GO" id="GO:0043856">
    <property type="term" value="F:anti-sigma factor antagonist activity"/>
    <property type="evidence" value="ECO:0007669"/>
    <property type="project" value="TreeGrafter"/>
</dbReference>
<evidence type="ECO:0000313" key="3">
    <source>
        <dbReference type="Proteomes" id="UP000076927"/>
    </source>
</evidence>
<keyword evidence="3" id="KW-1185">Reference proteome</keyword>
<dbReference type="InterPro" id="IPR036513">
    <property type="entry name" value="STAS_dom_sf"/>
</dbReference>
<organism evidence="2 3">
    <name type="scientific">Paenibacillus swuensis</name>
    <dbReference type="NCBI Taxonomy" id="1178515"/>
    <lineage>
        <taxon>Bacteria</taxon>
        <taxon>Bacillati</taxon>
        <taxon>Bacillota</taxon>
        <taxon>Bacilli</taxon>
        <taxon>Bacillales</taxon>
        <taxon>Paenibacillaceae</taxon>
        <taxon>Paenibacillus</taxon>
    </lineage>
</organism>
<dbReference type="EMBL" id="CP011388">
    <property type="protein sequence ID" value="ANE46306.1"/>
    <property type="molecule type" value="Genomic_DNA"/>
</dbReference>
<accession>A0A172TH72</accession>
<dbReference type="SUPFAM" id="SSF52091">
    <property type="entry name" value="SpoIIaa-like"/>
    <property type="match status" value="1"/>
</dbReference>
<dbReference type="PANTHER" id="PTHR33495:SF2">
    <property type="entry name" value="ANTI-SIGMA FACTOR ANTAGONIST TM_1081-RELATED"/>
    <property type="match status" value="1"/>
</dbReference>
<dbReference type="RefSeq" id="WP_068605845.1">
    <property type="nucleotide sequence ID" value="NZ_CP011388.1"/>
</dbReference>
<dbReference type="OrthoDB" id="2734025at2"/>
<evidence type="ECO:0000313" key="2">
    <source>
        <dbReference type="EMBL" id="ANE46306.1"/>
    </source>
</evidence>
<protein>
    <recommendedName>
        <fullName evidence="1">STAS domain-containing protein</fullName>
    </recommendedName>
</protein>
<dbReference type="PROSITE" id="PS50801">
    <property type="entry name" value="STAS"/>
    <property type="match status" value="1"/>
</dbReference>
<dbReference type="Proteomes" id="UP000076927">
    <property type="component" value="Chromosome"/>
</dbReference>
<dbReference type="STRING" id="1178515.SY83_08480"/>
<dbReference type="Gene3D" id="3.30.750.24">
    <property type="entry name" value="STAS domain"/>
    <property type="match status" value="1"/>
</dbReference>
<dbReference type="InterPro" id="IPR002645">
    <property type="entry name" value="STAS_dom"/>
</dbReference>
<reference evidence="2 3" key="1">
    <citation type="submission" date="2015-01" db="EMBL/GenBank/DDBJ databases">
        <title>Paenibacillus swuensis/DY6/whole genome sequencing.</title>
        <authorList>
            <person name="Kim M.K."/>
            <person name="Srinivasan S."/>
            <person name="Lee J.-J."/>
        </authorList>
    </citation>
    <scope>NUCLEOTIDE SEQUENCE [LARGE SCALE GENOMIC DNA]</scope>
    <source>
        <strain evidence="2 3">DY6</strain>
    </source>
</reference>
<dbReference type="KEGG" id="pswu:SY83_08480"/>
<name>A0A172TH72_9BACL</name>